<evidence type="ECO:0000256" key="3">
    <source>
        <dbReference type="ARBA" id="ARBA00023163"/>
    </source>
</evidence>
<dbReference type="InterPro" id="IPR050109">
    <property type="entry name" value="HTH-type_TetR-like_transc_reg"/>
</dbReference>
<evidence type="ECO:0000256" key="4">
    <source>
        <dbReference type="PROSITE-ProRule" id="PRU00335"/>
    </source>
</evidence>
<keyword evidence="1" id="KW-0805">Transcription regulation</keyword>
<dbReference type="InterPro" id="IPR041479">
    <property type="entry name" value="TetR_CgmR_C"/>
</dbReference>
<proteinExistence type="predicted"/>
<keyword evidence="3" id="KW-0804">Transcription</keyword>
<evidence type="ECO:0000313" key="7">
    <source>
        <dbReference type="Proteomes" id="UP000756387"/>
    </source>
</evidence>
<dbReference type="RefSeq" id="WP_193639305.1">
    <property type="nucleotide sequence ID" value="NZ_JADCSA010000021.1"/>
</dbReference>
<dbReference type="Gene3D" id="1.10.357.10">
    <property type="entry name" value="Tetracycline Repressor, domain 2"/>
    <property type="match status" value="1"/>
</dbReference>
<reference evidence="6 7" key="1">
    <citation type="submission" date="2020-10" db="EMBL/GenBank/DDBJ databases">
        <title>Nocardioides sp. isolated from sludge.</title>
        <authorList>
            <person name="Zhang X."/>
        </authorList>
    </citation>
    <scope>NUCLEOTIDE SEQUENCE [LARGE SCALE GENOMIC DNA]</scope>
    <source>
        <strain evidence="6 7">Y6</strain>
    </source>
</reference>
<keyword evidence="7" id="KW-1185">Reference proteome</keyword>
<dbReference type="Pfam" id="PF00440">
    <property type="entry name" value="TetR_N"/>
    <property type="match status" value="1"/>
</dbReference>
<sequence length="180" mass="19759">MARPPHARDKVLRAFVELLLEGERGATLDAVAARAGVSKGGLLYHFPSRDALADAVLERFLEVTASDLEAMRTAPEGAARHFVRTSWQVDHELDPIYRATLRLAQAGHQDALAAIDDLHRSWLDQLVTEVGDPAVARTIMLIGDGLYHQTSMPGSWSRETFADALPDLLAQVDRLTESLP</sequence>
<feature type="DNA-binding region" description="H-T-H motif" evidence="4">
    <location>
        <begin position="27"/>
        <end position="46"/>
    </location>
</feature>
<dbReference type="PROSITE" id="PS50977">
    <property type="entry name" value="HTH_TETR_2"/>
    <property type="match status" value="1"/>
</dbReference>
<dbReference type="Proteomes" id="UP000756387">
    <property type="component" value="Unassembled WGS sequence"/>
</dbReference>
<accession>A0ABR9RWL1</accession>
<dbReference type="PANTHER" id="PTHR30055">
    <property type="entry name" value="HTH-TYPE TRANSCRIPTIONAL REGULATOR RUTR"/>
    <property type="match status" value="1"/>
</dbReference>
<evidence type="ECO:0000259" key="5">
    <source>
        <dbReference type="PROSITE" id="PS50977"/>
    </source>
</evidence>
<name>A0ABR9RWL1_9ACTN</name>
<evidence type="ECO:0000256" key="2">
    <source>
        <dbReference type="ARBA" id="ARBA00023125"/>
    </source>
</evidence>
<protein>
    <submittedName>
        <fullName evidence="6">TetR family transcriptional regulator</fullName>
    </submittedName>
</protein>
<evidence type="ECO:0000256" key="1">
    <source>
        <dbReference type="ARBA" id="ARBA00023015"/>
    </source>
</evidence>
<keyword evidence="2 4" id="KW-0238">DNA-binding</keyword>
<comment type="caution">
    <text evidence="6">The sequence shown here is derived from an EMBL/GenBank/DDBJ whole genome shotgun (WGS) entry which is preliminary data.</text>
</comment>
<dbReference type="InterPro" id="IPR009057">
    <property type="entry name" value="Homeodomain-like_sf"/>
</dbReference>
<dbReference type="PANTHER" id="PTHR30055:SF234">
    <property type="entry name" value="HTH-TYPE TRANSCRIPTIONAL REGULATOR BETI"/>
    <property type="match status" value="1"/>
</dbReference>
<dbReference type="Pfam" id="PF17937">
    <property type="entry name" value="TetR_C_28"/>
    <property type="match status" value="1"/>
</dbReference>
<dbReference type="EMBL" id="JADCSA010000021">
    <property type="protein sequence ID" value="MBE7325973.1"/>
    <property type="molecule type" value="Genomic_DNA"/>
</dbReference>
<feature type="domain" description="HTH tetR-type" evidence="5">
    <location>
        <begin position="5"/>
        <end position="64"/>
    </location>
</feature>
<gene>
    <name evidence="6" type="ORF">IEQ44_15090</name>
</gene>
<dbReference type="InterPro" id="IPR001647">
    <property type="entry name" value="HTH_TetR"/>
</dbReference>
<organism evidence="6 7">
    <name type="scientific">Nocardioides malaquae</name>
    <dbReference type="NCBI Taxonomy" id="2773426"/>
    <lineage>
        <taxon>Bacteria</taxon>
        <taxon>Bacillati</taxon>
        <taxon>Actinomycetota</taxon>
        <taxon>Actinomycetes</taxon>
        <taxon>Propionibacteriales</taxon>
        <taxon>Nocardioidaceae</taxon>
        <taxon>Nocardioides</taxon>
    </lineage>
</organism>
<dbReference type="SUPFAM" id="SSF46689">
    <property type="entry name" value="Homeodomain-like"/>
    <property type="match status" value="1"/>
</dbReference>
<evidence type="ECO:0000313" key="6">
    <source>
        <dbReference type="EMBL" id="MBE7325973.1"/>
    </source>
</evidence>